<dbReference type="InterPro" id="IPR027417">
    <property type="entry name" value="P-loop_NTPase"/>
</dbReference>
<dbReference type="PANTHER" id="PTHR12169">
    <property type="entry name" value="ATPASE N2B"/>
    <property type="match status" value="1"/>
</dbReference>
<proteinExistence type="inferred from homology"/>
<evidence type="ECO:0000256" key="1">
    <source>
        <dbReference type="ARBA" id="ARBA00022741"/>
    </source>
</evidence>
<keyword evidence="1 3" id="KW-0547">Nucleotide-binding</keyword>
<accession>A0ABW3HHD7</accession>
<dbReference type="NCBIfam" id="NF040713">
    <property type="entry name" value="ZapE"/>
    <property type="match status" value="1"/>
</dbReference>
<keyword evidence="3" id="KW-0131">Cell cycle</keyword>
<sequence>MALKQEKAAMADVQNKSSPLGPLPSYELLIAQEGYTADPAQREAVEGLQQVFDELLARFERAQRVRGPARIREIRRQKLPAQGLYLWGGVGRGKTWLMDLFFESVPFRRKLRVHFHRFMQRVHLQLKELQGTKDPLSHVADTLHNEAVVICFDEFFVTDIADAMILGGLFERLFVRGVTLVATSNIVPERLYENGLQRQRFLPAIALVQAHCRVLNVDAGIDYRLRVLTQAALYYTPVDDAAAQALQARFRELTLGQSVQNSPLNINDRTVEVLCRSDDVLWVSFTELCEEPRSAHDYIELARVYHSVVLVGIPELGIDNDDAARRFINLIDELYDRCVNLVASAERPILSLYSGGRLSFEFERTQSRLQEMQSSDYLMRPHRP</sequence>
<evidence type="ECO:0000256" key="2">
    <source>
        <dbReference type="ARBA" id="ARBA00022840"/>
    </source>
</evidence>
<dbReference type="SUPFAM" id="SSF52540">
    <property type="entry name" value="P-loop containing nucleoside triphosphate hydrolases"/>
    <property type="match status" value="1"/>
</dbReference>
<comment type="subcellular location">
    <subcellularLocation>
        <location evidence="3">Cytoplasm</location>
    </subcellularLocation>
</comment>
<gene>
    <name evidence="3 4" type="primary">zapE</name>
    <name evidence="4" type="ORF">ACFQ0F_07060</name>
</gene>
<keyword evidence="3" id="KW-0963">Cytoplasm</keyword>
<name>A0ABW3HHD7_9GAMM</name>
<evidence type="ECO:0000256" key="3">
    <source>
        <dbReference type="HAMAP-Rule" id="MF_01919"/>
    </source>
</evidence>
<organism evidence="4 5">
    <name type="scientific">Paraperlucidibaca wandonensis</name>
    <dbReference type="NCBI Taxonomy" id="1268273"/>
    <lineage>
        <taxon>Bacteria</taxon>
        <taxon>Pseudomonadati</taxon>
        <taxon>Pseudomonadota</taxon>
        <taxon>Gammaproteobacteria</taxon>
        <taxon>Moraxellales</taxon>
        <taxon>Moraxellaceae</taxon>
        <taxon>Paraperlucidibaca</taxon>
    </lineage>
</organism>
<dbReference type="PANTHER" id="PTHR12169:SF6">
    <property type="entry name" value="AFG1-LIKE ATPASE"/>
    <property type="match status" value="1"/>
</dbReference>
<dbReference type="InterPro" id="IPR005654">
    <property type="entry name" value="ATPase_AFG1-like"/>
</dbReference>
<comment type="caution">
    <text evidence="4">The sequence shown here is derived from an EMBL/GenBank/DDBJ whole genome shotgun (WGS) entry which is preliminary data.</text>
</comment>
<evidence type="ECO:0000313" key="5">
    <source>
        <dbReference type="Proteomes" id="UP001597044"/>
    </source>
</evidence>
<dbReference type="Pfam" id="PF03969">
    <property type="entry name" value="AFG1_ATPase"/>
    <property type="match status" value="1"/>
</dbReference>
<comment type="similarity">
    <text evidence="3">Belongs to the AFG1 ATPase family. ZapE subfamily.</text>
</comment>
<comment type="subunit">
    <text evidence="3">Interacts with FtsZ.</text>
</comment>
<dbReference type="EMBL" id="JBHTIT010000001">
    <property type="protein sequence ID" value="MFD0950145.1"/>
    <property type="molecule type" value="Genomic_DNA"/>
</dbReference>
<keyword evidence="3 4" id="KW-0132">Cell division</keyword>
<dbReference type="InterPro" id="IPR030870">
    <property type="entry name" value="ZapE"/>
</dbReference>
<dbReference type="Proteomes" id="UP001597044">
    <property type="component" value="Unassembled WGS sequence"/>
</dbReference>
<reference evidence="5" key="1">
    <citation type="journal article" date="2019" name="Int. J. Syst. Evol. Microbiol.">
        <title>The Global Catalogue of Microorganisms (GCM) 10K type strain sequencing project: providing services to taxonomists for standard genome sequencing and annotation.</title>
        <authorList>
            <consortium name="The Broad Institute Genomics Platform"/>
            <consortium name="The Broad Institute Genome Sequencing Center for Infectious Disease"/>
            <person name="Wu L."/>
            <person name="Ma J."/>
        </authorList>
    </citation>
    <scope>NUCLEOTIDE SEQUENCE [LARGE SCALE GENOMIC DNA]</scope>
    <source>
        <strain evidence="5">CCUG 63419</strain>
    </source>
</reference>
<dbReference type="HAMAP" id="MF_01919">
    <property type="entry name" value="ZapE"/>
    <property type="match status" value="1"/>
</dbReference>
<feature type="binding site" evidence="3">
    <location>
        <begin position="88"/>
        <end position="95"/>
    </location>
    <ligand>
        <name>ATP</name>
        <dbReference type="ChEBI" id="CHEBI:30616"/>
    </ligand>
</feature>
<protein>
    <recommendedName>
        <fullName evidence="3">Cell division protein ZapE</fullName>
    </recommendedName>
    <alternativeName>
        <fullName evidence="3">Z ring-associated protein ZapE</fullName>
    </alternativeName>
</protein>
<comment type="function">
    <text evidence="3">Reduces the stability of FtsZ polymers in the presence of ATP.</text>
</comment>
<dbReference type="Gene3D" id="3.40.50.300">
    <property type="entry name" value="P-loop containing nucleotide triphosphate hydrolases"/>
    <property type="match status" value="1"/>
</dbReference>
<evidence type="ECO:0000313" key="4">
    <source>
        <dbReference type="EMBL" id="MFD0950145.1"/>
    </source>
</evidence>
<dbReference type="RefSeq" id="WP_379070586.1">
    <property type="nucleotide sequence ID" value="NZ_JBHTIT010000001.1"/>
</dbReference>
<keyword evidence="2 3" id="KW-0067">ATP-binding</keyword>
<keyword evidence="5" id="KW-1185">Reference proteome</keyword>
<keyword evidence="3" id="KW-0378">Hydrolase</keyword>
<dbReference type="GO" id="GO:0051301">
    <property type="term" value="P:cell division"/>
    <property type="evidence" value="ECO:0007669"/>
    <property type="project" value="UniProtKB-KW"/>
</dbReference>